<protein>
    <submittedName>
        <fullName evidence="2">Uncharacterized protein</fullName>
    </submittedName>
</protein>
<evidence type="ECO:0000313" key="2">
    <source>
        <dbReference type="EMBL" id="OHA18657.1"/>
    </source>
</evidence>
<name>A0A1G2M452_9BACT</name>
<proteinExistence type="predicted"/>
<dbReference type="STRING" id="1802301.A2664_00310"/>
<feature type="transmembrane region" description="Helical" evidence="1">
    <location>
        <begin position="18"/>
        <end position="35"/>
    </location>
</feature>
<organism evidence="2 3">
    <name type="scientific">Candidatus Taylorbacteria bacterium RIFCSPHIGHO2_01_FULL_46_22b</name>
    <dbReference type="NCBI Taxonomy" id="1802301"/>
    <lineage>
        <taxon>Bacteria</taxon>
        <taxon>Candidatus Tayloriibacteriota</taxon>
    </lineage>
</organism>
<keyword evidence="1" id="KW-0472">Membrane</keyword>
<dbReference type="AlphaFoldDB" id="A0A1G2M452"/>
<keyword evidence="1" id="KW-0812">Transmembrane</keyword>
<comment type="caution">
    <text evidence="2">The sequence shown here is derived from an EMBL/GenBank/DDBJ whole genome shotgun (WGS) entry which is preliminary data.</text>
</comment>
<accession>A0A1G2M452</accession>
<dbReference type="Proteomes" id="UP000178873">
    <property type="component" value="Unassembled WGS sequence"/>
</dbReference>
<reference evidence="2 3" key="1">
    <citation type="journal article" date="2016" name="Nat. Commun.">
        <title>Thousands of microbial genomes shed light on interconnected biogeochemical processes in an aquifer system.</title>
        <authorList>
            <person name="Anantharaman K."/>
            <person name="Brown C.T."/>
            <person name="Hug L.A."/>
            <person name="Sharon I."/>
            <person name="Castelle C.J."/>
            <person name="Probst A.J."/>
            <person name="Thomas B.C."/>
            <person name="Singh A."/>
            <person name="Wilkins M.J."/>
            <person name="Karaoz U."/>
            <person name="Brodie E.L."/>
            <person name="Williams K.H."/>
            <person name="Hubbard S.S."/>
            <person name="Banfield J.F."/>
        </authorList>
    </citation>
    <scope>NUCLEOTIDE SEQUENCE [LARGE SCALE GENOMIC DNA]</scope>
</reference>
<gene>
    <name evidence="2" type="ORF">A2664_00310</name>
</gene>
<evidence type="ECO:0000313" key="3">
    <source>
        <dbReference type="Proteomes" id="UP000178873"/>
    </source>
</evidence>
<evidence type="ECO:0000256" key="1">
    <source>
        <dbReference type="SAM" id="Phobius"/>
    </source>
</evidence>
<dbReference type="EMBL" id="MHRF01000003">
    <property type="protein sequence ID" value="OHA18657.1"/>
    <property type="molecule type" value="Genomic_DNA"/>
</dbReference>
<keyword evidence="1" id="KW-1133">Transmembrane helix</keyword>
<sequence>MGSIVLARDDHFLERLRPFVWAAGFSFLLFVLHSLSNPTPHGGAKNMSDKEIHGGDKIIVKGEKRILGASQGRSATARGEVTEIFSRKLSGTKNNYPKWRIQTIK</sequence>